<dbReference type="PROSITE" id="PS52016">
    <property type="entry name" value="TONB_DEPENDENT_REC_3"/>
    <property type="match status" value="1"/>
</dbReference>
<dbReference type="Proteomes" id="UP001303211">
    <property type="component" value="Chromosome"/>
</dbReference>
<dbReference type="Gene3D" id="2.170.130.10">
    <property type="entry name" value="TonB-dependent receptor, plug domain"/>
    <property type="match status" value="1"/>
</dbReference>
<dbReference type="NCBIfam" id="TIGR01785">
    <property type="entry name" value="TonB-hemin"/>
    <property type="match status" value="1"/>
</dbReference>
<evidence type="ECO:0000256" key="14">
    <source>
        <dbReference type="SAM" id="SignalP"/>
    </source>
</evidence>
<organism evidence="17 18">
    <name type="scientific">Diaphorobacter limosus</name>
    <dbReference type="NCBI Taxonomy" id="3036128"/>
    <lineage>
        <taxon>Bacteria</taxon>
        <taxon>Pseudomonadati</taxon>
        <taxon>Pseudomonadota</taxon>
        <taxon>Betaproteobacteria</taxon>
        <taxon>Burkholderiales</taxon>
        <taxon>Comamonadaceae</taxon>
        <taxon>Diaphorobacter</taxon>
    </lineage>
</organism>
<sequence length="756" mass="82919">MNTHCPDHPAPRTLPLLVSLACLGMLGAAQAQPGPQAHATLPTVVVSSTQNNLLADDLPLSADVIEGQNLSDQQTRTLRQALQDLPNTSVRSSPTRLAVSAGSAAFARDGNMGINIRGLGGNRVLMTVDGIRMPRSYVSRAAMFDREYLSLELFKRVDVIRGPASAQYGGDGMAGVVNFVTHDPMDFLKTEEGQAPRTLGGRVAAGWSEDDHGYYAAGTVAAKASDSLQWMLTATGRQSHALDNMGSNDAPNSTRTRPDPTDNRDASVLGKVVLRPSKLQRHVFTFEHTRKTSDIDLLSSRAAGAPARPTDVLDEYADTRIERDRLTWDARFGVNTDWADHLRTVVAMQDSSSRRVGNSFLRNGVHRVRDNSYKEHSWQLGLQADKVLRHGDWSHRIVYGLDHVRSKITNLYDGQAPLPPESFPLKRFPDTRQTSSGLYVQDETVYGDWTITPGLRIDHFAIDVTSQNLYYPPAPQPGKSLSGSAALPKLGVLYRATPAWSVFGQYATGYRAPDAGQVNDRFEAVALGVTNIIIANPDLKPERSRGVELGVRGRFDRLSVDLVGFANRYSNLIEDARLIQKTATQQTFQAVNIARARIHGFELKGGYDWGSVGPGRLHNTFAYGQARGTDKTTDQPLNSITPMQIALGLRYDTAPWSVYADLRHYAAKKDKDIDLVSIGNNKAGTTQFATPSATTLDLGAQWRITKAVRVNLALNNLTNRKYWIWPDVYGQPAASTTIDAYTQPGRNARVSLVADF</sequence>
<evidence type="ECO:0000256" key="3">
    <source>
        <dbReference type="ARBA" id="ARBA00022448"/>
    </source>
</evidence>
<evidence type="ECO:0000259" key="15">
    <source>
        <dbReference type="Pfam" id="PF00593"/>
    </source>
</evidence>
<dbReference type="RefSeq" id="WP_317703001.1">
    <property type="nucleotide sequence ID" value="NZ_CP136921.1"/>
</dbReference>
<dbReference type="InterPro" id="IPR012910">
    <property type="entry name" value="Plug_dom"/>
</dbReference>
<feature type="compositionally biased region" description="Polar residues" evidence="13">
    <location>
        <begin position="245"/>
        <end position="255"/>
    </location>
</feature>
<evidence type="ECO:0000256" key="8">
    <source>
        <dbReference type="ARBA" id="ARBA00023136"/>
    </source>
</evidence>
<dbReference type="InterPro" id="IPR036942">
    <property type="entry name" value="Beta-barrel_TonB_sf"/>
</dbReference>
<gene>
    <name evidence="17" type="ORF">P4826_06065</name>
</gene>
<dbReference type="InterPro" id="IPR010949">
    <property type="entry name" value="TonB_Hb/transfer/lactofer_rcpt"/>
</dbReference>
<dbReference type="InterPro" id="IPR011276">
    <property type="entry name" value="TonB_haem/Hb_rcpt"/>
</dbReference>
<evidence type="ECO:0000313" key="17">
    <source>
        <dbReference type="EMBL" id="WOO33636.1"/>
    </source>
</evidence>
<evidence type="ECO:0000256" key="11">
    <source>
        <dbReference type="PROSITE-ProRule" id="PRU01360"/>
    </source>
</evidence>
<evidence type="ECO:0000256" key="13">
    <source>
        <dbReference type="SAM" id="MobiDB-lite"/>
    </source>
</evidence>
<feature type="compositionally biased region" description="Basic and acidic residues" evidence="13">
    <location>
        <begin position="256"/>
        <end position="265"/>
    </location>
</feature>
<accession>A0ABZ0J7L6</accession>
<evidence type="ECO:0000256" key="6">
    <source>
        <dbReference type="ARBA" id="ARBA00022729"/>
    </source>
</evidence>
<feature type="domain" description="TonB-dependent receptor plug" evidence="16">
    <location>
        <begin position="57"/>
        <end position="176"/>
    </location>
</feature>
<evidence type="ECO:0000256" key="2">
    <source>
        <dbReference type="ARBA" id="ARBA00009810"/>
    </source>
</evidence>
<evidence type="ECO:0000256" key="7">
    <source>
        <dbReference type="ARBA" id="ARBA00023077"/>
    </source>
</evidence>
<feature type="domain" description="TonB-dependent receptor-like beta-barrel" evidence="15">
    <location>
        <begin position="281"/>
        <end position="717"/>
    </location>
</feature>
<evidence type="ECO:0000256" key="1">
    <source>
        <dbReference type="ARBA" id="ARBA00004571"/>
    </source>
</evidence>
<reference evidence="17 18" key="1">
    <citation type="submission" date="2023-03" db="EMBL/GenBank/DDBJ databases">
        <title>Diaphorobacter basophil sp. nov., isolated from a sewage-treatment plant.</title>
        <authorList>
            <person name="Yang K."/>
        </authorList>
    </citation>
    <scope>NUCLEOTIDE SEQUENCE [LARGE SCALE GENOMIC DNA]</scope>
    <source>
        <strain evidence="17 18">Y-1</strain>
    </source>
</reference>
<evidence type="ECO:0000256" key="5">
    <source>
        <dbReference type="ARBA" id="ARBA00022692"/>
    </source>
</evidence>
<protein>
    <submittedName>
        <fullName evidence="17">TonB-dependent hemoglobin/transferrin/lactoferrin family receptor</fullName>
    </submittedName>
</protein>
<dbReference type="InterPro" id="IPR000531">
    <property type="entry name" value="Beta-barrel_TonB"/>
</dbReference>
<comment type="similarity">
    <text evidence="2 11 12">Belongs to the TonB-dependent receptor family.</text>
</comment>
<evidence type="ECO:0000256" key="12">
    <source>
        <dbReference type="RuleBase" id="RU003357"/>
    </source>
</evidence>
<dbReference type="NCBIfam" id="TIGR01786">
    <property type="entry name" value="TonB-hemlactrns"/>
    <property type="match status" value="1"/>
</dbReference>
<evidence type="ECO:0000256" key="4">
    <source>
        <dbReference type="ARBA" id="ARBA00022452"/>
    </source>
</evidence>
<feature type="region of interest" description="Disordered" evidence="13">
    <location>
        <begin position="240"/>
        <end position="265"/>
    </location>
</feature>
<name>A0ABZ0J7L6_9BURK</name>
<dbReference type="SUPFAM" id="SSF56935">
    <property type="entry name" value="Porins"/>
    <property type="match status" value="1"/>
</dbReference>
<dbReference type="EMBL" id="CP136921">
    <property type="protein sequence ID" value="WOO33636.1"/>
    <property type="molecule type" value="Genomic_DNA"/>
</dbReference>
<dbReference type="Pfam" id="PF07715">
    <property type="entry name" value="Plug"/>
    <property type="match status" value="1"/>
</dbReference>
<comment type="subcellular location">
    <subcellularLocation>
        <location evidence="1 11">Cell outer membrane</location>
        <topology evidence="1 11">Multi-pass membrane protein</topology>
    </subcellularLocation>
</comment>
<keyword evidence="8 11" id="KW-0472">Membrane</keyword>
<keyword evidence="5 11" id="KW-0812">Transmembrane</keyword>
<evidence type="ECO:0000256" key="10">
    <source>
        <dbReference type="ARBA" id="ARBA00023237"/>
    </source>
</evidence>
<feature type="chain" id="PRO_5045545093" evidence="14">
    <location>
        <begin position="32"/>
        <end position="756"/>
    </location>
</feature>
<keyword evidence="18" id="KW-1185">Reference proteome</keyword>
<keyword evidence="4 11" id="KW-1134">Transmembrane beta strand</keyword>
<dbReference type="Pfam" id="PF00593">
    <property type="entry name" value="TonB_dep_Rec_b-barrel"/>
    <property type="match status" value="1"/>
</dbReference>
<keyword evidence="6 14" id="KW-0732">Signal</keyword>
<keyword evidence="7 12" id="KW-0798">TonB box</keyword>
<feature type="signal peptide" evidence="14">
    <location>
        <begin position="1"/>
        <end position="31"/>
    </location>
</feature>
<dbReference type="InterPro" id="IPR039426">
    <property type="entry name" value="TonB-dep_rcpt-like"/>
</dbReference>
<keyword evidence="3 11" id="KW-0813">Transport</keyword>
<keyword evidence="10 11" id="KW-0998">Cell outer membrane</keyword>
<dbReference type="PANTHER" id="PTHR30069">
    <property type="entry name" value="TONB-DEPENDENT OUTER MEMBRANE RECEPTOR"/>
    <property type="match status" value="1"/>
</dbReference>
<evidence type="ECO:0000313" key="18">
    <source>
        <dbReference type="Proteomes" id="UP001303211"/>
    </source>
</evidence>
<dbReference type="InterPro" id="IPR037066">
    <property type="entry name" value="Plug_dom_sf"/>
</dbReference>
<keyword evidence="9 17" id="KW-0675">Receptor</keyword>
<dbReference type="CDD" id="cd01347">
    <property type="entry name" value="ligand_gated_channel"/>
    <property type="match status" value="1"/>
</dbReference>
<dbReference type="Gene3D" id="2.40.170.20">
    <property type="entry name" value="TonB-dependent receptor, beta-barrel domain"/>
    <property type="match status" value="1"/>
</dbReference>
<proteinExistence type="inferred from homology"/>
<dbReference type="PANTHER" id="PTHR30069:SF29">
    <property type="entry name" value="HEMOGLOBIN AND HEMOGLOBIN-HAPTOGLOBIN-BINDING PROTEIN 1-RELATED"/>
    <property type="match status" value="1"/>
</dbReference>
<evidence type="ECO:0000259" key="16">
    <source>
        <dbReference type="Pfam" id="PF07715"/>
    </source>
</evidence>
<evidence type="ECO:0000256" key="9">
    <source>
        <dbReference type="ARBA" id="ARBA00023170"/>
    </source>
</evidence>